<evidence type="ECO:0000256" key="9">
    <source>
        <dbReference type="ARBA" id="ARBA00045766"/>
    </source>
</evidence>
<dbReference type="STRING" id="1676925.ENSPKIP00000042000"/>
<evidence type="ECO:0000313" key="11">
    <source>
        <dbReference type="Ensembl" id="ENSPKIP00000042000.1"/>
    </source>
</evidence>
<reference evidence="11" key="1">
    <citation type="submission" date="2025-08" db="UniProtKB">
        <authorList>
            <consortium name="Ensembl"/>
        </authorList>
    </citation>
    <scope>IDENTIFICATION</scope>
</reference>
<feature type="region of interest" description="Disordered" evidence="10">
    <location>
        <begin position="156"/>
        <end position="177"/>
    </location>
</feature>
<dbReference type="GO" id="GO:0006412">
    <property type="term" value="P:translation"/>
    <property type="evidence" value="ECO:0007669"/>
    <property type="project" value="InterPro"/>
</dbReference>
<organism evidence="11 12">
    <name type="scientific">Paramormyrops kingsleyae</name>
    <dbReference type="NCBI Taxonomy" id="1676925"/>
    <lineage>
        <taxon>Eukaryota</taxon>
        <taxon>Metazoa</taxon>
        <taxon>Chordata</taxon>
        <taxon>Craniata</taxon>
        <taxon>Vertebrata</taxon>
        <taxon>Euteleostomi</taxon>
        <taxon>Actinopterygii</taxon>
        <taxon>Neopterygii</taxon>
        <taxon>Teleostei</taxon>
        <taxon>Osteoglossocephala</taxon>
        <taxon>Osteoglossomorpha</taxon>
        <taxon>Osteoglossiformes</taxon>
        <taxon>Mormyridae</taxon>
        <taxon>Paramormyrops</taxon>
    </lineage>
</organism>
<evidence type="ECO:0000256" key="7">
    <source>
        <dbReference type="ARBA" id="ARBA00039935"/>
    </source>
</evidence>
<dbReference type="InterPro" id="IPR011332">
    <property type="entry name" value="Ribosomal_zn-bd"/>
</dbReference>
<dbReference type="InterPro" id="IPR051991">
    <property type="entry name" value="Mitoribosomal_protein_bL32"/>
</dbReference>
<evidence type="ECO:0000256" key="4">
    <source>
        <dbReference type="ARBA" id="ARBA00022980"/>
    </source>
</evidence>
<dbReference type="AlphaFoldDB" id="A0A3B3TH71"/>
<keyword evidence="4" id="KW-0689">Ribosomal protein</keyword>
<dbReference type="SUPFAM" id="SSF57829">
    <property type="entry name" value="Zn-binding ribosomal proteins"/>
    <property type="match status" value="1"/>
</dbReference>
<dbReference type="Pfam" id="PF01783">
    <property type="entry name" value="Ribosomal_L32p"/>
    <property type="match status" value="1"/>
</dbReference>
<keyword evidence="5" id="KW-0496">Mitochondrion</keyword>
<evidence type="ECO:0000256" key="1">
    <source>
        <dbReference type="ARBA" id="ARBA00004173"/>
    </source>
</evidence>
<comment type="function">
    <text evidence="9">Component of the mitochondrial large ribosomal subunit (mt-LSU). The mitochondrial ribosome (mitoribosome) is a large ribonucleoprotein complex responsible for the synthesis of proteins inside mitochondria.</text>
</comment>
<keyword evidence="3" id="KW-0809">Transit peptide</keyword>
<dbReference type="NCBIfam" id="TIGR01031">
    <property type="entry name" value="rpmF_bact"/>
    <property type="match status" value="1"/>
</dbReference>
<keyword evidence="12" id="KW-1185">Reference proteome</keyword>
<evidence type="ECO:0000313" key="12">
    <source>
        <dbReference type="Proteomes" id="UP000261540"/>
    </source>
</evidence>
<evidence type="ECO:0000256" key="10">
    <source>
        <dbReference type="SAM" id="MobiDB-lite"/>
    </source>
</evidence>
<name>A0A3B3TH71_9TELE</name>
<evidence type="ECO:0000256" key="2">
    <source>
        <dbReference type="ARBA" id="ARBA00008560"/>
    </source>
</evidence>
<dbReference type="Ensembl" id="ENSPKIT00000023167.1">
    <property type="protein sequence ID" value="ENSPKIP00000042000.1"/>
    <property type="gene ID" value="ENSPKIG00000018407.1"/>
</dbReference>
<dbReference type="PANTHER" id="PTHR21026">
    <property type="entry name" value="39S RIBOSOMAL PROTEIN L32, MITOCHONDRIAL"/>
    <property type="match status" value="1"/>
</dbReference>
<proteinExistence type="inferred from homology"/>
<protein>
    <recommendedName>
        <fullName evidence="7">Large ribosomal subunit protein bL32m</fullName>
    </recommendedName>
    <alternativeName>
        <fullName evidence="8">39S ribosomal protein L32, mitochondrial</fullName>
    </alternativeName>
</protein>
<evidence type="ECO:0000256" key="8">
    <source>
        <dbReference type="ARBA" id="ARBA00042577"/>
    </source>
</evidence>
<dbReference type="InterPro" id="IPR002677">
    <property type="entry name" value="Ribosomal_bL32"/>
</dbReference>
<dbReference type="GO" id="GO:0003735">
    <property type="term" value="F:structural constituent of ribosome"/>
    <property type="evidence" value="ECO:0007669"/>
    <property type="project" value="InterPro"/>
</dbReference>
<evidence type="ECO:0000256" key="6">
    <source>
        <dbReference type="ARBA" id="ARBA00023274"/>
    </source>
</evidence>
<evidence type="ECO:0000256" key="3">
    <source>
        <dbReference type="ARBA" id="ARBA00022946"/>
    </source>
</evidence>
<sequence>MKISSFIGFLRRSLMHLEYRIAQAASLDRQFAPALAVQGPSLLKPSQSESDECGQSTLLDSILWMAAPKKRRTIEVNRCRRRNEHKLIPVKNNIVPCPECGHLKQKHILCGFCYERVHRETALIRGQIQAMEGGPLKNPAVETVVLYESCRASSVNRDAKTSLSSAPSSSSCIPRPA</sequence>
<dbReference type="GeneTree" id="ENSGT00390000014996"/>
<dbReference type="Proteomes" id="UP000261540">
    <property type="component" value="Unplaced"/>
</dbReference>
<comment type="subcellular location">
    <subcellularLocation>
        <location evidence="1">Mitochondrion</location>
    </subcellularLocation>
</comment>
<evidence type="ECO:0000256" key="5">
    <source>
        <dbReference type="ARBA" id="ARBA00023128"/>
    </source>
</evidence>
<dbReference type="GO" id="GO:0005762">
    <property type="term" value="C:mitochondrial large ribosomal subunit"/>
    <property type="evidence" value="ECO:0007669"/>
    <property type="project" value="TreeGrafter"/>
</dbReference>
<comment type="similarity">
    <text evidence="2">Belongs to the bacterial ribosomal protein bL32 family.</text>
</comment>
<reference evidence="11" key="2">
    <citation type="submission" date="2025-09" db="UniProtKB">
        <authorList>
            <consortium name="Ensembl"/>
        </authorList>
    </citation>
    <scope>IDENTIFICATION</scope>
</reference>
<keyword evidence="6" id="KW-0687">Ribonucleoprotein</keyword>
<accession>A0A3B3TH71</accession>
<feature type="compositionally biased region" description="Low complexity" evidence="10">
    <location>
        <begin position="162"/>
        <end position="171"/>
    </location>
</feature>
<dbReference type="PANTHER" id="PTHR21026:SF2">
    <property type="entry name" value="LARGE RIBOSOMAL SUBUNIT PROTEIN BL32M"/>
    <property type="match status" value="1"/>
</dbReference>